<dbReference type="Proteomes" id="UP000828390">
    <property type="component" value="Unassembled WGS sequence"/>
</dbReference>
<sequence>MTYHIQFAVTADCHFIIHIPPLRRHLTGLYRHQTPEELRQRPGLTGDNRGSTGKVLKCLIPPESTGSHRYGPATTGLALGTTGTATRTTGTAPSERRFTYVM</sequence>
<accession>A0A9D4E093</accession>
<reference evidence="2" key="2">
    <citation type="submission" date="2020-11" db="EMBL/GenBank/DDBJ databases">
        <authorList>
            <person name="McCartney M.A."/>
            <person name="Auch B."/>
            <person name="Kono T."/>
            <person name="Mallez S."/>
            <person name="Becker A."/>
            <person name="Gohl D.M."/>
            <person name="Silverstein K.A.T."/>
            <person name="Koren S."/>
            <person name="Bechman K.B."/>
            <person name="Herman A."/>
            <person name="Abrahante J.E."/>
            <person name="Garbe J."/>
        </authorList>
    </citation>
    <scope>NUCLEOTIDE SEQUENCE</scope>
    <source>
        <strain evidence="2">Duluth1</strain>
        <tissue evidence="2">Whole animal</tissue>
    </source>
</reference>
<keyword evidence="3" id="KW-1185">Reference proteome</keyword>
<name>A0A9D4E093_DREPO</name>
<dbReference type="EMBL" id="JAIWYP010000009">
    <property type="protein sequence ID" value="KAH3770753.1"/>
    <property type="molecule type" value="Genomic_DNA"/>
</dbReference>
<evidence type="ECO:0000256" key="1">
    <source>
        <dbReference type="SAM" id="MobiDB-lite"/>
    </source>
</evidence>
<protein>
    <submittedName>
        <fullName evidence="2">Uncharacterized protein</fullName>
    </submittedName>
</protein>
<evidence type="ECO:0000313" key="3">
    <source>
        <dbReference type="Proteomes" id="UP000828390"/>
    </source>
</evidence>
<dbReference type="AlphaFoldDB" id="A0A9D4E093"/>
<reference evidence="2" key="1">
    <citation type="journal article" date="2019" name="bioRxiv">
        <title>The Genome of the Zebra Mussel, Dreissena polymorpha: A Resource for Invasive Species Research.</title>
        <authorList>
            <person name="McCartney M.A."/>
            <person name="Auch B."/>
            <person name="Kono T."/>
            <person name="Mallez S."/>
            <person name="Zhang Y."/>
            <person name="Obille A."/>
            <person name="Becker A."/>
            <person name="Abrahante J.E."/>
            <person name="Garbe J."/>
            <person name="Badalamenti J.P."/>
            <person name="Herman A."/>
            <person name="Mangelson H."/>
            <person name="Liachko I."/>
            <person name="Sullivan S."/>
            <person name="Sone E.D."/>
            <person name="Koren S."/>
            <person name="Silverstein K.A.T."/>
            <person name="Beckman K.B."/>
            <person name="Gohl D.M."/>
        </authorList>
    </citation>
    <scope>NUCLEOTIDE SEQUENCE</scope>
    <source>
        <strain evidence="2">Duluth1</strain>
        <tissue evidence="2">Whole animal</tissue>
    </source>
</reference>
<feature type="region of interest" description="Disordered" evidence="1">
    <location>
        <begin position="62"/>
        <end position="93"/>
    </location>
</feature>
<proteinExistence type="predicted"/>
<gene>
    <name evidence="2" type="ORF">DPMN_172046</name>
</gene>
<organism evidence="2 3">
    <name type="scientific">Dreissena polymorpha</name>
    <name type="common">Zebra mussel</name>
    <name type="synonym">Mytilus polymorpha</name>
    <dbReference type="NCBI Taxonomy" id="45954"/>
    <lineage>
        <taxon>Eukaryota</taxon>
        <taxon>Metazoa</taxon>
        <taxon>Spiralia</taxon>
        <taxon>Lophotrochozoa</taxon>
        <taxon>Mollusca</taxon>
        <taxon>Bivalvia</taxon>
        <taxon>Autobranchia</taxon>
        <taxon>Heteroconchia</taxon>
        <taxon>Euheterodonta</taxon>
        <taxon>Imparidentia</taxon>
        <taxon>Neoheterodontei</taxon>
        <taxon>Myida</taxon>
        <taxon>Dreissenoidea</taxon>
        <taxon>Dreissenidae</taxon>
        <taxon>Dreissena</taxon>
    </lineage>
</organism>
<feature type="compositionally biased region" description="Low complexity" evidence="1">
    <location>
        <begin position="73"/>
        <end position="92"/>
    </location>
</feature>
<evidence type="ECO:0000313" key="2">
    <source>
        <dbReference type="EMBL" id="KAH3770753.1"/>
    </source>
</evidence>
<comment type="caution">
    <text evidence="2">The sequence shown here is derived from an EMBL/GenBank/DDBJ whole genome shotgun (WGS) entry which is preliminary data.</text>
</comment>